<dbReference type="EMBL" id="JBAMIC010000018">
    <property type="protein sequence ID" value="KAK7094775.1"/>
    <property type="molecule type" value="Genomic_DNA"/>
</dbReference>
<keyword evidence="5" id="KW-0594">Phospholipid biosynthesis</keyword>
<dbReference type="GO" id="GO:0005783">
    <property type="term" value="C:endoplasmic reticulum"/>
    <property type="evidence" value="ECO:0007669"/>
    <property type="project" value="TreeGrafter"/>
</dbReference>
<protein>
    <recommendedName>
        <fullName evidence="5">1-acyl-sn-glycerol-3-phosphate acyltransferase</fullName>
        <ecNumber evidence="5">2.3.1.51</ecNumber>
    </recommendedName>
</protein>
<dbReference type="SUPFAM" id="SSF69593">
    <property type="entry name" value="Glycerol-3-phosphate (1)-acyltransferase"/>
    <property type="match status" value="1"/>
</dbReference>
<dbReference type="PANTHER" id="PTHR10434">
    <property type="entry name" value="1-ACYL-SN-GLYCEROL-3-PHOSPHATE ACYLTRANSFERASE"/>
    <property type="match status" value="1"/>
</dbReference>
<keyword evidence="5" id="KW-0443">Lipid metabolism</keyword>
<evidence type="ECO:0000256" key="6">
    <source>
        <dbReference type="SAM" id="Phobius"/>
    </source>
</evidence>
<comment type="caution">
    <text evidence="8">The sequence shown here is derived from an EMBL/GenBank/DDBJ whole genome shotgun (WGS) entry which is preliminary data.</text>
</comment>
<evidence type="ECO:0000256" key="4">
    <source>
        <dbReference type="ARBA" id="ARBA00023315"/>
    </source>
</evidence>
<dbReference type="EC" id="2.3.1.51" evidence="5"/>
<feature type="transmembrane region" description="Helical" evidence="6">
    <location>
        <begin position="33"/>
        <end position="52"/>
    </location>
</feature>
<keyword evidence="5" id="KW-1208">Phospholipid metabolism</keyword>
<dbReference type="NCBIfam" id="TIGR00530">
    <property type="entry name" value="AGP_acyltrn"/>
    <property type="match status" value="1"/>
</dbReference>
<accession>A0AAN9G5L0</accession>
<dbReference type="SMART" id="SM00563">
    <property type="entry name" value="PlsC"/>
    <property type="match status" value="1"/>
</dbReference>
<keyword evidence="9" id="KW-1185">Reference proteome</keyword>
<dbReference type="InterPro" id="IPR002123">
    <property type="entry name" value="Plipid/glycerol_acylTrfase"/>
</dbReference>
<keyword evidence="5" id="KW-0444">Lipid biosynthesis</keyword>
<dbReference type="Pfam" id="PF01553">
    <property type="entry name" value="Acyltransferase"/>
    <property type="match status" value="1"/>
</dbReference>
<reference evidence="8 9" key="1">
    <citation type="submission" date="2024-02" db="EMBL/GenBank/DDBJ databases">
        <title>Chromosome-scale genome assembly of the rough periwinkle Littorina saxatilis.</title>
        <authorList>
            <person name="De Jode A."/>
            <person name="Faria R."/>
            <person name="Formenti G."/>
            <person name="Sims Y."/>
            <person name="Smith T.P."/>
            <person name="Tracey A."/>
            <person name="Wood J.M.D."/>
            <person name="Zagrodzka Z.B."/>
            <person name="Johannesson K."/>
            <person name="Butlin R.K."/>
            <person name="Leder E.H."/>
        </authorList>
    </citation>
    <scope>NUCLEOTIDE SEQUENCE [LARGE SCALE GENOMIC DNA]</scope>
    <source>
        <strain evidence="8">Snail1</strain>
        <tissue evidence="8">Muscle</tissue>
    </source>
</reference>
<comment type="domain">
    <text evidence="5">The HXXXXD motif is essential for acyltransferase activity and may constitute the binding site for the phosphate moiety of the glycerol-3-phosphate.</text>
</comment>
<dbReference type="GO" id="GO:0006654">
    <property type="term" value="P:phosphatidic acid biosynthetic process"/>
    <property type="evidence" value="ECO:0007669"/>
    <property type="project" value="TreeGrafter"/>
</dbReference>
<feature type="domain" description="Phospholipid/glycerol acyltransferase" evidence="7">
    <location>
        <begin position="92"/>
        <end position="207"/>
    </location>
</feature>
<name>A0AAN9G5L0_9CAEN</name>
<dbReference type="GO" id="GO:0016020">
    <property type="term" value="C:membrane"/>
    <property type="evidence" value="ECO:0007669"/>
    <property type="project" value="InterPro"/>
</dbReference>
<comment type="catalytic activity">
    <reaction evidence="5">
        <text>a 1-acyl-sn-glycero-3-phosphate + an acyl-CoA = a 1,2-diacyl-sn-glycero-3-phosphate + CoA</text>
        <dbReference type="Rhea" id="RHEA:19709"/>
        <dbReference type="ChEBI" id="CHEBI:57287"/>
        <dbReference type="ChEBI" id="CHEBI:57970"/>
        <dbReference type="ChEBI" id="CHEBI:58342"/>
        <dbReference type="ChEBI" id="CHEBI:58608"/>
        <dbReference type="EC" id="2.3.1.51"/>
    </reaction>
</comment>
<keyword evidence="6" id="KW-0472">Membrane</keyword>
<evidence type="ECO:0000256" key="3">
    <source>
        <dbReference type="ARBA" id="ARBA00022679"/>
    </source>
</evidence>
<keyword evidence="6" id="KW-0812">Transmembrane</keyword>
<evidence type="ECO:0000313" key="8">
    <source>
        <dbReference type="EMBL" id="KAK7094775.1"/>
    </source>
</evidence>
<keyword evidence="3 5" id="KW-0808">Transferase</keyword>
<evidence type="ECO:0000256" key="5">
    <source>
        <dbReference type="RuleBase" id="RU361267"/>
    </source>
</evidence>
<dbReference type="PANTHER" id="PTHR10434:SF11">
    <property type="entry name" value="1-ACYL-SN-GLYCEROL-3-PHOSPHATE ACYLTRANSFERASE"/>
    <property type="match status" value="1"/>
</dbReference>
<evidence type="ECO:0000313" key="9">
    <source>
        <dbReference type="Proteomes" id="UP001374579"/>
    </source>
</evidence>
<proteinExistence type="inferred from homology"/>
<organism evidence="8 9">
    <name type="scientific">Littorina saxatilis</name>
    <dbReference type="NCBI Taxonomy" id="31220"/>
    <lineage>
        <taxon>Eukaryota</taxon>
        <taxon>Metazoa</taxon>
        <taxon>Spiralia</taxon>
        <taxon>Lophotrochozoa</taxon>
        <taxon>Mollusca</taxon>
        <taxon>Gastropoda</taxon>
        <taxon>Caenogastropoda</taxon>
        <taxon>Littorinimorpha</taxon>
        <taxon>Littorinoidea</taxon>
        <taxon>Littorinidae</taxon>
        <taxon>Littorina</taxon>
    </lineage>
</organism>
<comment type="similarity">
    <text evidence="2 5">Belongs to the 1-acyl-sn-glycerol-3-phosphate acyltransferase family.</text>
</comment>
<keyword evidence="4 5" id="KW-0012">Acyltransferase</keyword>
<keyword evidence="6" id="KW-1133">Transmembrane helix</keyword>
<dbReference type="InterPro" id="IPR004552">
    <property type="entry name" value="AGP_acyltrans"/>
</dbReference>
<dbReference type="AlphaFoldDB" id="A0AAN9G5L0"/>
<evidence type="ECO:0000259" key="7">
    <source>
        <dbReference type="SMART" id="SM00563"/>
    </source>
</evidence>
<dbReference type="Proteomes" id="UP001374579">
    <property type="component" value="Unassembled WGS sequence"/>
</dbReference>
<comment type="pathway">
    <text evidence="1">Phospholipid metabolism; CDP-diacylglycerol biosynthesis; CDP-diacylglycerol from sn-glycerol 3-phosphate: step 2/3.</text>
</comment>
<dbReference type="GO" id="GO:0003841">
    <property type="term" value="F:1-acylglycerol-3-phosphate O-acyltransferase activity"/>
    <property type="evidence" value="ECO:0007669"/>
    <property type="project" value="UniProtKB-UniRule"/>
</dbReference>
<evidence type="ECO:0000256" key="2">
    <source>
        <dbReference type="ARBA" id="ARBA00008655"/>
    </source>
</evidence>
<evidence type="ECO:0000256" key="1">
    <source>
        <dbReference type="ARBA" id="ARBA00004728"/>
    </source>
</evidence>
<gene>
    <name evidence="8" type="ORF">V1264_006278</name>
</gene>
<dbReference type="CDD" id="cd07989">
    <property type="entry name" value="LPLAT_AGPAT-like"/>
    <property type="match status" value="1"/>
</dbReference>
<sequence>MALDFQWCFVAILLILPLLYELSSTFRYYAKMSLYVVIVNIAAVFVIILSLWRPYDVENYRYVVMLIREVRHLFGIEIEVRGAEHLDEDGSCVVVANHQTSLDFLGMMEIWPSRCAALAKRSLQYMLPFGLAATLTGTVFVDRGNRERSAGTMSDTAATIKQKKVKVFIFPEGTRNRDGSMKPFKKGAFYLAVQAQVPILPVVFSSYNDFYNKKERRFETGKLVITCMPKILTTGLTEEDVPALTDRVREQMLQVFNQMCAEVRLAKGTNGSR</sequence>